<feature type="compositionally biased region" description="Acidic residues" evidence="1">
    <location>
        <begin position="2615"/>
        <end position="2627"/>
    </location>
</feature>
<gene>
    <name evidence="3" type="ORF">J8273_3573</name>
</gene>
<dbReference type="Pfam" id="PF19432">
    <property type="entry name" value="RME-8_N"/>
    <property type="match status" value="1"/>
</dbReference>
<feature type="region of interest" description="Disordered" evidence="1">
    <location>
        <begin position="2213"/>
        <end position="2563"/>
    </location>
</feature>
<dbReference type="SUPFAM" id="SSF48371">
    <property type="entry name" value="ARM repeat"/>
    <property type="match status" value="1"/>
</dbReference>
<dbReference type="PANTHER" id="PTHR36983">
    <property type="entry name" value="DNAJ HOMOLOG SUBFAMILY C MEMBER 13"/>
    <property type="match status" value="1"/>
</dbReference>
<dbReference type="PANTHER" id="PTHR36983:SF3">
    <property type="entry name" value="DNAJ HOMOLOGUE SUBFAMILY C GRV2_DNAJC13 N-TERMINAL DOMAIN-CONTAINING PROTEIN"/>
    <property type="match status" value="1"/>
</dbReference>
<name>A0A8J6B5G7_9EUKA</name>
<feature type="region of interest" description="Disordered" evidence="1">
    <location>
        <begin position="2579"/>
        <end position="2627"/>
    </location>
</feature>
<dbReference type="InterPro" id="IPR044978">
    <property type="entry name" value="GRV2/DNAJC13"/>
</dbReference>
<evidence type="ECO:0000313" key="3">
    <source>
        <dbReference type="EMBL" id="KAG9393434.1"/>
    </source>
</evidence>
<feature type="compositionally biased region" description="Low complexity" evidence="1">
    <location>
        <begin position="2425"/>
        <end position="2435"/>
    </location>
</feature>
<evidence type="ECO:0000259" key="2">
    <source>
        <dbReference type="PROSITE" id="PS51082"/>
    </source>
</evidence>
<dbReference type="GO" id="GO:0003779">
    <property type="term" value="F:actin binding"/>
    <property type="evidence" value="ECO:0007669"/>
    <property type="project" value="InterPro"/>
</dbReference>
<feature type="domain" description="WH2" evidence="2">
    <location>
        <begin position="2504"/>
        <end position="2524"/>
    </location>
</feature>
<sequence length="2627" mass="282210">MFEDRLFSFRYVNNLVILEGRSDGIAILDEFGRERTHSTQMAIQWESFRKSLKITPKDSLTAKFGGCLYSFPSQIHRNAFVVRALEEYYSKCPADAPKTSSYTVRRVSGTGKRSANSTLTVNGTGLQLNNTPLVRFNEIAYVLTVESAEDSDSDSDSEADGAETERILVLQLECPGKHPSRTIRLSCRDGMVEDIVLAMTEMARIHAKLELTQRPLPLTNYLQLTRASCKVDGAPLFEATVNRISRSGRVKPVTLLLTPNVIIERLPADRMIRRSLPLSAARAITMERQDEQPHVVVDWCTAGWDTRRTRVATRDEAEADALMAALLEVMPDISVLATPLDPALTIGNTGMPAPDTVNEGLYVAAIADLPDPSGVLEEVHRGVIGRLINGLGGHVIGGKDRAKDLLSKLVKCLDVAVHHSYEDCGLVCAALSIALGNKDMFGAFATPTRGKWLNSVLEDAAPESQLHVLLLVRRALCLIDAKGRAKEAAARTALLSSDLLETLMSMLKSTVSKVVKQTILLILVELAQADGHKTSESDLSTLSVALHNSLDELLALTRADCHGVRRLACMLVRLLLYTSSSADVIRQQARESGLIIYHLGQLFDGVSDLQRAASAQLLAFLCHNHASNMQMLRNVFPAALTAVLDGRASSLFDDNVAVPPADAAPAFPDDQACWALFMYLIQRDLSTAMVEWHAKARMDLCGAIQHEITALEAAGEGVVWNGDEFFVEYQSLSRQANVGPFFLTALRSKLQPLDSVVELLNVQTEAGTGSKRRRKRAPDQKTVTPEVELVRSVREYGAEQLLYDTFDSMFVTAALGLRAQHLACIETVYRLFFFDIGPFPRFTTLCVLLQEAYRGYEADPSADTWTFVLVNVSLVHSALLSAPARQSSAQMQEFTRSGALEALFKILHASFTHGSKVSDVETVLSKWGLELDAVSHTALTALIVGITVPIIQANPGVDAAGRTLVPAPQAKRIVGHLDRLAVLTRTLLWFISERNSAAGPEEDALDDRIGDMLILFTSLAHNNEAALGVLAAQHLPETLLLYNGTANALAIATVLKKMLDLGHAAAVPKLLPAYMVGLLDGTGERPYFCADDSPEEAFARCFSAEKPIQHPRIVWGPEQRDILLTDLLVTMAPYIEAVVTKPEADPPEFVCPDLSRGFHSGVLRVGDVFVDVALAVASGRTYQDIPSAMADILDDGGAVRYLALTMEVVSPKLGPDDLMRLLGFARVLIDLASPQPARARLTADPGSQVPEASRQWANAPAQWFQTLAAALPLQASVAGAAIMTIDALCEHSKANCASALSIVYEPLVKLAMSFAEQGITDFQARALLMETLRCLHMLVNEAGSALSLQPELFGLLGACARLETFAGKHPSMITKHVVFMAMQLARKLDDVSLFIDSGLLLMMVRFMFFFSIETADAPPDKKEKKKKGKRAKGEASAKAIAFNHALALRAAFTVLTLRLKDDACRNLMDRAVPPMITQLMGGAVTSESTTRVLRALMTCTLTPEHVWHGSMAGNVAGVLEAAVRGEVDPTLAEFHFTSLVPDLRVANVYMGMLLTVDPAIKQLQSPEGVGQFITGIFGAISFIVLNRSSPLTDEIRTLQVLAAAANAIRLTAESRSKPRSEALIDALAGSHALAGLSSLHALGTASVRRHVVAVTLELVQLTKALGGYAAVFPATDVKKVLAVLIATAFDETEAEVALTALCQLADQPIAAEFVYQSGALLRLVLEVVRPDASTRHARLCALAVAKTADQPQAQALLERLLPGPVLDHVVHVRESIPVLFSKPCTTATLYWEPRMRDRLAEELTGELDVLGFPVIGAPSPVTVELIADTPSPFDIHVRYPQLRKNFVLANVSATLFVAHSHSGRAAVALPDPEGFTAALCQALKDPNASMSEVKTAVQALTILVLSCPRVTQQILASEGMEEILSVLFPNLVEDDGEGETVVAIVELLFALSSQDGWAALVMRFDFLDLLLDPVDCTVNIEGGLTVKMKLNSAHYNAKLLDLIIAIIANTMRSQDALAQSEKLIQALIALAWDASKEEHVTPKAGQCVVAVIEQALACRKERDPASVARIQAALDGSEFWKQMFDERSLALASDAKALLPQIGRMPPPPTAPKSLRAAMTTDQAQTHLTLTPETVEVIKGRVKPILASRGASSVIPPVVSGLTIPVPVIRTLAPEMLGDPLPIQEIPAGVHADAPSGSAQLNKMPTLILERAPTTESCTPEMLRKQTAEDPVSKRKSFTMRRPRRGRSLLDDIPSTPTTPATAAPQPSPSRLKPVPPTPPAATPSSRGLPPPLPKRTAAASSPPAPAAAKTLPRPRPAAGMSLLDQINARRDDSCVVEGAATPNSTPAPPAPKPKPQAAATTRPAPKAKPGMSFLDQINARRDDSSVVESSGPKPKARPAPKAKPGMSFLDQINARRDNSSVVESSGPRPTTSGPAGRGPPPPPPPGKSGGPPPPPGPSNAEDRGSAVPGGVKASFLDQIRQGGAGGLKPAAKPPATPPAPTGGRASFLDQIKSGGGASMLKPVNQEAAQVSRPASLLDQINSARDRMKSTPSELRTPAPAPAKVDFLSQIKAGSFNLKPVAKEETSKPSHASNSSTLAKELFQAMSKRRNAIEGDSESESESDWDE</sequence>
<dbReference type="EMBL" id="JAHDYR010000025">
    <property type="protein sequence ID" value="KAG9393434.1"/>
    <property type="molecule type" value="Genomic_DNA"/>
</dbReference>
<dbReference type="GO" id="GO:0010008">
    <property type="term" value="C:endosome membrane"/>
    <property type="evidence" value="ECO:0007669"/>
    <property type="project" value="TreeGrafter"/>
</dbReference>
<protein>
    <submittedName>
        <fullName evidence="3">WH2 domain</fullName>
    </submittedName>
</protein>
<feature type="compositionally biased region" description="Basic residues" evidence="1">
    <location>
        <begin position="2234"/>
        <end position="2247"/>
    </location>
</feature>
<keyword evidence="4" id="KW-1185">Reference proteome</keyword>
<feature type="compositionally biased region" description="Basic and acidic residues" evidence="1">
    <location>
        <begin position="2222"/>
        <end position="2233"/>
    </location>
</feature>
<dbReference type="InterPro" id="IPR016024">
    <property type="entry name" value="ARM-type_fold"/>
</dbReference>
<organism evidence="3 4">
    <name type="scientific">Carpediemonas membranifera</name>
    <dbReference type="NCBI Taxonomy" id="201153"/>
    <lineage>
        <taxon>Eukaryota</taxon>
        <taxon>Metamonada</taxon>
        <taxon>Carpediemonas-like organisms</taxon>
        <taxon>Carpediemonas</taxon>
    </lineage>
</organism>
<feature type="compositionally biased region" description="Low complexity" evidence="1">
    <location>
        <begin position="2254"/>
        <end position="2265"/>
    </location>
</feature>
<feature type="compositionally biased region" description="Low complexity" evidence="1">
    <location>
        <begin position="2295"/>
        <end position="2312"/>
    </location>
</feature>
<dbReference type="PROSITE" id="PS51082">
    <property type="entry name" value="WH2"/>
    <property type="match status" value="1"/>
</dbReference>
<dbReference type="GO" id="GO:0006898">
    <property type="term" value="P:receptor-mediated endocytosis"/>
    <property type="evidence" value="ECO:0007669"/>
    <property type="project" value="TreeGrafter"/>
</dbReference>
<feature type="compositionally biased region" description="Low complexity" evidence="1">
    <location>
        <begin position="2356"/>
        <end position="2370"/>
    </location>
</feature>
<comment type="caution">
    <text evidence="3">The sequence shown here is derived from an EMBL/GenBank/DDBJ whole genome shotgun (WGS) entry which is preliminary data.</text>
</comment>
<accession>A0A8J6B5G7</accession>
<dbReference type="GO" id="GO:0007032">
    <property type="term" value="P:endosome organization"/>
    <property type="evidence" value="ECO:0007669"/>
    <property type="project" value="InterPro"/>
</dbReference>
<feature type="compositionally biased region" description="Pro residues" evidence="1">
    <location>
        <begin position="2438"/>
        <end position="2458"/>
    </location>
</feature>
<feature type="compositionally biased region" description="Polar residues" evidence="1">
    <location>
        <begin position="2589"/>
        <end position="2598"/>
    </location>
</feature>
<dbReference type="InterPro" id="IPR045802">
    <property type="entry name" value="GRV2/DNAJC13_N"/>
</dbReference>
<dbReference type="Proteomes" id="UP000717585">
    <property type="component" value="Unassembled WGS sequence"/>
</dbReference>
<reference evidence="3" key="1">
    <citation type="submission" date="2021-05" db="EMBL/GenBank/DDBJ databases">
        <title>A free-living protist that lacks canonical eukaryotic 1 DNA replication and segregation systems.</title>
        <authorList>
            <person name="Salas-Leiva D.E."/>
            <person name="Tromer E.C."/>
            <person name="Curtis B.A."/>
            <person name="Jerlstrom-Hultqvist J."/>
            <person name="Kolisko M."/>
            <person name="Yi Z."/>
            <person name="Salas-Leiva J.S."/>
            <person name="Gallot-Lavallee L."/>
            <person name="Kops G.J.P.L."/>
            <person name="Archibald J.M."/>
            <person name="Simpson A.G.B."/>
            <person name="Roger A.J."/>
        </authorList>
    </citation>
    <scope>NUCLEOTIDE SEQUENCE</scope>
    <source>
        <strain evidence="3">BICM</strain>
    </source>
</reference>
<feature type="compositionally biased region" description="Pro residues" evidence="1">
    <location>
        <begin position="2346"/>
        <end position="2355"/>
    </location>
</feature>
<feature type="compositionally biased region" description="Pro residues" evidence="1">
    <location>
        <begin position="2492"/>
        <end position="2501"/>
    </location>
</feature>
<proteinExistence type="predicted"/>
<dbReference type="GO" id="GO:2000641">
    <property type="term" value="P:regulation of early endosome to late endosome transport"/>
    <property type="evidence" value="ECO:0007669"/>
    <property type="project" value="InterPro"/>
</dbReference>
<evidence type="ECO:0000313" key="4">
    <source>
        <dbReference type="Proteomes" id="UP000717585"/>
    </source>
</evidence>
<dbReference type="InterPro" id="IPR003124">
    <property type="entry name" value="WH2_dom"/>
</dbReference>
<evidence type="ECO:0000256" key="1">
    <source>
        <dbReference type="SAM" id="MobiDB-lite"/>
    </source>
</evidence>